<organism evidence="1">
    <name type="scientific">freshwater metagenome</name>
    <dbReference type="NCBI Taxonomy" id="449393"/>
    <lineage>
        <taxon>unclassified sequences</taxon>
        <taxon>metagenomes</taxon>
        <taxon>ecological metagenomes</taxon>
    </lineage>
</organism>
<dbReference type="AlphaFoldDB" id="A0A6J6E4H9"/>
<accession>A0A6J6E4H9</accession>
<evidence type="ECO:0000313" key="1">
    <source>
        <dbReference type="EMBL" id="CAB4570204.1"/>
    </source>
</evidence>
<dbReference type="EMBL" id="CAEZTP010000028">
    <property type="protein sequence ID" value="CAB4570204.1"/>
    <property type="molecule type" value="Genomic_DNA"/>
</dbReference>
<reference evidence="1" key="1">
    <citation type="submission" date="2020-05" db="EMBL/GenBank/DDBJ databases">
        <authorList>
            <person name="Chiriac C."/>
            <person name="Salcher M."/>
            <person name="Ghai R."/>
            <person name="Kavagutti S V."/>
        </authorList>
    </citation>
    <scope>NUCLEOTIDE SEQUENCE</scope>
</reference>
<protein>
    <submittedName>
        <fullName evidence="1">Unannotated protein</fullName>
    </submittedName>
</protein>
<name>A0A6J6E4H9_9ZZZZ</name>
<sequence length="84" mass="8885">MSADANIEITPSKNPKDAPKTRALRIKMNHIGSMPTAPAPRGRSAAMIAAKIPRSATDFASSLELETSTITSRNAIAIAPQKNN</sequence>
<gene>
    <name evidence="1" type="ORF">UFOPK1698_00472</name>
</gene>
<proteinExistence type="predicted"/>